<dbReference type="InterPro" id="IPR046341">
    <property type="entry name" value="SET_dom_sf"/>
</dbReference>
<dbReference type="EMBL" id="ATMH01002962">
    <property type="protein sequence ID" value="EPY32128.1"/>
    <property type="molecule type" value="Genomic_DNA"/>
</dbReference>
<protein>
    <submittedName>
        <fullName evidence="2">Uncharacterized protein</fullName>
    </submittedName>
</protein>
<dbReference type="SUPFAM" id="SSF82199">
    <property type="entry name" value="SET domain"/>
    <property type="match status" value="1"/>
</dbReference>
<dbReference type="AlphaFoldDB" id="S9UTC5"/>
<dbReference type="OrthoDB" id="308383at2759"/>
<feature type="compositionally biased region" description="Low complexity" evidence="1">
    <location>
        <begin position="71"/>
        <end position="84"/>
    </location>
</feature>
<gene>
    <name evidence="2" type="ORF">STCU_02962</name>
</gene>
<evidence type="ECO:0000313" key="2">
    <source>
        <dbReference type="EMBL" id="EPY32128.1"/>
    </source>
</evidence>
<dbReference type="Gene3D" id="3.90.1410.10">
    <property type="entry name" value="set domain protein methyltransferase, domain 1"/>
    <property type="match status" value="1"/>
</dbReference>
<feature type="region of interest" description="Disordered" evidence="1">
    <location>
        <begin position="68"/>
        <end position="99"/>
    </location>
</feature>
<comment type="caution">
    <text evidence="2">The sequence shown here is derived from an EMBL/GenBank/DDBJ whole genome shotgun (WGS) entry which is preliminary data.</text>
</comment>
<organism evidence="2 3">
    <name type="scientific">Strigomonas culicis</name>
    <dbReference type="NCBI Taxonomy" id="28005"/>
    <lineage>
        <taxon>Eukaryota</taxon>
        <taxon>Discoba</taxon>
        <taxon>Euglenozoa</taxon>
        <taxon>Kinetoplastea</taxon>
        <taxon>Metakinetoplastina</taxon>
        <taxon>Trypanosomatida</taxon>
        <taxon>Trypanosomatidae</taxon>
        <taxon>Strigomonadinae</taxon>
        <taxon>Strigomonas</taxon>
    </lineage>
</organism>
<proteinExistence type="predicted"/>
<dbReference type="Proteomes" id="UP000015354">
    <property type="component" value="Unassembled WGS sequence"/>
</dbReference>
<sequence length="364" mass="40018">MEQYGRTRSLQHLLPYLKGKRVHPFWQQSRWDTGVRGIFVRRAANTGDLLFSLPLRYCYFPTAVRAPEDTGTSSSGGQRDSSASLLRQQGRASRKPNRGGRLFPEGWLWLQRFSPDAKLGATQLSASVGLPSATGGVVSISVTPVEAMLATCVALRFFFTELVPLRSASRGTIGPTADALADTYVRTLPLAQYLERGIEGLYQTSAQDFEMSGGSHLALETVAYNLRDTILLHASSAEYNFYDQQASEFDALLLMALYMMRSRVLQVPLLHPEDAQLDRNVALFAPLLDGMNHAPASHCTAAAAVSLANHCVTVRATRPLPCGSEVTLDYNGRAPPRHARSRRARAPASAVSADNWWSTRYLMS</sequence>
<evidence type="ECO:0000313" key="3">
    <source>
        <dbReference type="Proteomes" id="UP000015354"/>
    </source>
</evidence>
<name>S9UTC5_9TRYP</name>
<reference evidence="2 3" key="1">
    <citation type="journal article" date="2013" name="PLoS ONE">
        <title>Predicting the Proteins of Angomonas deanei, Strigomonas culicis and Their Respective Endosymbionts Reveals New Aspects of the Trypanosomatidae Family.</title>
        <authorList>
            <person name="Motta M.C."/>
            <person name="Martins A.C."/>
            <person name="de Souza S.S."/>
            <person name="Catta-Preta C.M."/>
            <person name="Silva R."/>
            <person name="Klein C.C."/>
            <person name="de Almeida L.G."/>
            <person name="de Lima Cunha O."/>
            <person name="Ciapina L.P."/>
            <person name="Brocchi M."/>
            <person name="Colabardini A.C."/>
            <person name="de Araujo Lima B."/>
            <person name="Machado C.R."/>
            <person name="de Almeida Soares C.M."/>
            <person name="Probst C.M."/>
            <person name="de Menezes C.B."/>
            <person name="Thompson C.E."/>
            <person name="Bartholomeu D.C."/>
            <person name="Gradia D.F."/>
            <person name="Pavoni D.P."/>
            <person name="Grisard E.C."/>
            <person name="Fantinatti-Garboggini F."/>
            <person name="Marchini F.K."/>
            <person name="Rodrigues-Luiz G.F."/>
            <person name="Wagner G."/>
            <person name="Goldman G.H."/>
            <person name="Fietto J.L."/>
            <person name="Elias M.C."/>
            <person name="Goldman M.H."/>
            <person name="Sagot M.F."/>
            <person name="Pereira M."/>
            <person name="Stoco P.H."/>
            <person name="de Mendonca-Neto R.P."/>
            <person name="Teixeira S.M."/>
            <person name="Maciel T.E."/>
            <person name="de Oliveira Mendes T.A."/>
            <person name="Urmenyi T.P."/>
            <person name="de Souza W."/>
            <person name="Schenkman S."/>
            <person name="de Vasconcelos A.T."/>
        </authorList>
    </citation>
    <scope>NUCLEOTIDE SEQUENCE [LARGE SCALE GENOMIC DNA]</scope>
</reference>
<accession>S9UTC5</accession>
<keyword evidence="3" id="KW-1185">Reference proteome</keyword>
<evidence type="ECO:0000256" key="1">
    <source>
        <dbReference type="SAM" id="MobiDB-lite"/>
    </source>
</evidence>